<keyword evidence="2" id="KW-1185">Reference proteome</keyword>
<accession>A0ABV0ZS16</accession>
<dbReference type="Proteomes" id="UP001469553">
    <property type="component" value="Unassembled WGS sequence"/>
</dbReference>
<dbReference type="EMBL" id="JAHRIP010068628">
    <property type="protein sequence ID" value="MEQ2308296.1"/>
    <property type="molecule type" value="Genomic_DNA"/>
</dbReference>
<sequence>MEEDRLQEVGGDVCSSCTSAPALRSLGKLTWIGAELSERQLRVCLCVGVCAWPCVTVTATELRRGRSEKSPWLLSAGARALFPRSATRLATRCEPGLLGDPRTPHFNRAALAETVELKLHSLTSER</sequence>
<gene>
    <name evidence="1" type="ORF">AMECASPLE_026877</name>
</gene>
<proteinExistence type="predicted"/>
<evidence type="ECO:0000313" key="2">
    <source>
        <dbReference type="Proteomes" id="UP001469553"/>
    </source>
</evidence>
<evidence type="ECO:0000313" key="1">
    <source>
        <dbReference type="EMBL" id="MEQ2308296.1"/>
    </source>
</evidence>
<name>A0ABV0ZS16_9TELE</name>
<reference evidence="1 2" key="1">
    <citation type="submission" date="2021-06" db="EMBL/GenBank/DDBJ databases">
        <authorList>
            <person name="Palmer J.M."/>
        </authorList>
    </citation>
    <scope>NUCLEOTIDE SEQUENCE [LARGE SCALE GENOMIC DNA]</scope>
    <source>
        <strain evidence="1 2">AS_MEX2019</strain>
        <tissue evidence="1">Muscle</tissue>
    </source>
</reference>
<comment type="caution">
    <text evidence="1">The sequence shown here is derived from an EMBL/GenBank/DDBJ whole genome shotgun (WGS) entry which is preliminary data.</text>
</comment>
<protein>
    <submittedName>
        <fullName evidence="1">Uncharacterized protein</fullName>
    </submittedName>
</protein>
<organism evidence="1 2">
    <name type="scientific">Ameca splendens</name>
    <dbReference type="NCBI Taxonomy" id="208324"/>
    <lineage>
        <taxon>Eukaryota</taxon>
        <taxon>Metazoa</taxon>
        <taxon>Chordata</taxon>
        <taxon>Craniata</taxon>
        <taxon>Vertebrata</taxon>
        <taxon>Euteleostomi</taxon>
        <taxon>Actinopterygii</taxon>
        <taxon>Neopterygii</taxon>
        <taxon>Teleostei</taxon>
        <taxon>Neoteleostei</taxon>
        <taxon>Acanthomorphata</taxon>
        <taxon>Ovalentaria</taxon>
        <taxon>Atherinomorphae</taxon>
        <taxon>Cyprinodontiformes</taxon>
        <taxon>Goodeidae</taxon>
        <taxon>Ameca</taxon>
    </lineage>
</organism>